<dbReference type="EMBL" id="CAJOBB010000023">
    <property type="protein sequence ID" value="CAF3516613.1"/>
    <property type="molecule type" value="Genomic_DNA"/>
</dbReference>
<protein>
    <recommendedName>
        <fullName evidence="8">G-protein coupled receptors family 1 profile domain-containing protein</fullName>
    </recommendedName>
</protein>
<dbReference type="PANTHER" id="PTHR24241:SF76">
    <property type="entry name" value="NEUROPEPTIDE SIFAMIDE RECEPTOR"/>
    <property type="match status" value="1"/>
</dbReference>
<evidence type="ECO:0000313" key="9">
    <source>
        <dbReference type="EMBL" id="CAF1055224.1"/>
    </source>
</evidence>
<feature type="transmembrane region" description="Helical" evidence="7">
    <location>
        <begin position="248"/>
        <end position="271"/>
    </location>
</feature>
<dbReference type="EMBL" id="CAJOAY010000037">
    <property type="protein sequence ID" value="CAF3501220.1"/>
    <property type="molecule type" value="Genomic_DNA"/>
</dbReference>
<keyword evidence="6" id="KW-0675">Receptor</keyword>
<dbReference type="Proteomes" id="UP000663868">
    <property type="component" value="Unassembled WGS sequence"/>
</dbReference>
<proteinExistence type="predicted"/>
<dbReference type="GO" id="GO:0004930">
    <property type="term" value="F:G protein-coupled receptor activity"/>
    <property type="evidence" value="ECO:0007669"/>
    <property type="project" value="InterPro"/>
</dbReference>
<gene>
    <name evidence="9" type="ORF">IZO911_LOCUS20558</name>
    <name evidence="12" type="ORF">KXQ929_LOCUS913</name>
    <name evidence="11" type="ORF">OKA104_LOCUS1506</name>
    <name evidence="10" type="ORF">VCS650_LOCUS18318</name>
</gene>
<feature type="transmembrane region" description="Helical" evidence="7">
    <location>
        <begin position="165"/>
        <end position="187"/>
    </location>
</feature>
<organism evidence="10 13">
    <name type="scientific">Adineta steineri</name>
    <dbReference type="NCBI Taxonomy" id="433720"/>
    <lineage>
        <taxon>Eukaryota</taxon>
        <taxon>Metazoa</taxon>
        <taxon>Spiralia</taxon>
        <taxon>Gnathifera</taxon>
        <taxon>Rotifera</taxon>
        <taxon>Eurotatoria</taxon>
        <taxon>Bdelloidea</taxon>
        <taxon>Adinetida</taxon>
        <taxon>Adinetidae</taxon>
        <taxon>Adineta</taxon>
    </lineage>
</organism>
<keyword evidence="5 7" id="KW-0472">Membrane</keyword>
<feature type="transmembrane region" description="Helical" evidence="7">
    <location>
        <begin position="218"/>
        <end position="242"/>
    </location>
</feature>
<feature type="domain" description="G-protein coupled receptors family 1 profile" evidence="8">
    <location>
        <begin position="22"/>
        <end position="271"/>
    </location>
</feature>
<evidence type="ECO:0000256" key="3">
    <source>
        <dbReference type="ARBA" id="ARBA00022692"/>
    </source>
</evidence>
<dbReference type="GO" id="GO:0005886">
    <property type="term" value="C:plasma membrane"/>
    <property type="evidence" value="ECO:0007669"/>
    <property type="project" value="UniProtKB-SubCell"/>
</dbReference>
<evidence type="ECO:0000256" key="5">
    <source>
        <dbReference type="ARBA" id="ARBA00023136"/>
    </source>
</evidence>
<evidence type="ECO:0000313" key="10">
    <source>
        <dbReference type="EMBL" id="CAF1068012.1"/>
    </source>
</evidence>
<dbReference type="Proteomes" id="UP000663881">
    <property type="component" value="Unassembled WGS sequence"/>
</dbReference>
<sequence length="305" mass="35355">MNTALILSGIGVCLYSITLVICITMLILICIRIRALKSNVSILLTCNTYFNSLLVSSIMLLMYSYTLRGNLDSRLSFGGQWCEIRTYLTHVCFCSLYYSFVLQAIFRLFRIIFYKYKILQSFGVFLIAIMLQWILSFLCILPNLLLNDFQYLPTEYNCWIAFENIRGLILVLITIFNNPLSIIFTIYTQIIRYTRRPTQIQQRRKNSNKRDLIILKRIVILVFIVVGIGLPTAGIVLTYMITKYVVPFAYHIQGLSISLGVLVESISLIFITPQIQDIFRWNQARVYPIETRVATVAQQNKQDKK</sequence>
<dbReference type="SUPFAM" id="SSF81321">
    <property type="entry name" value="Family A G protein-coupled receptor-like"/>
    <property type="match status" value="1"/>
</dbReference>
<dbReference type="InterPro" id="IPR017452">
    <property type="entry name" value="GPCR_Rhodpsn_7TM"/>
</dbReference>
<evidence type="ECO:0000259" key="8">
    <source>
        <dbReference type="PROSITE" id="PS50262"/>
    </source>
</evidence>
<dbReference type="PROSITE" id="PS50262">
    <property type="entry name" value="G_PROTEIN_RECEP_F1_2"/>
    <property type="match status" value="1"/>
</dbReference>
<dbReference type="OrthoDB" id="9998623at2759"/>
<accession>A0A814LNY5</accession>
<dbReference type="Proteomes" id="UP000663891">
    <property type="component" value="Unassembled WGS sequence"/>
</dbReference>
<evidence type="ECO:0000256" key="1">
    <source>
        <dbReference type="ARBA" id="ARBA00004651"/>
    </source>
</evidence>
<dbReference type="Pfam" id="PF00001">
    <property type="entry name" value="7tm_1"/>
    <property type="match status" value="1"/>
</dbReference>
<evidence type="ECO:0000256" key="6">
    <source>
        <dbReference type="ARBA" id="ARBA00023170"/>
    </source>
</evidence>
<dbReference type="AlphaFoldDB" id="A0A814LNY5"/>
<feature type="transmembrane region" description="Helical" evidence="7">
    <location>
        <begin position="6"/>
        <end position="30"/>
    </location>
</feature>
<dbReference type="GO" id="GO:0032870">
    <property type="term" value="P:cellular response to hormone stimulus"/>
    <property type="evidence" value="ECO:0007669"/>
    <property type="project" value="TreeGrafter"/>
</dbReference>
<dbReference type="EMBL" id="CAJNON010000174">
    <property type="protein sequence ID" value="CAF1068012.1"/>
    <property type="molecule type" value="Genomic_DNA"/>
</dbReference>
<reference evidence="10" key="1">
    <citation type="submission" date="2021-02" db="EMBL/GenBank/DDBJ databases">
        <authorList>
            <person name="Nowell W R."/>
        </authorList>
    </citation>
    <scope>NUCLEOTIDE SEQUENCE</scope>
</reference>
<dbReference type="InterPro" id="IPR000276">
    <property type="entry name" value="GPCR_Rhodpsn"/>
</dbReference>
<evidence type="ECO:0000313" key="13">
    <source>
        <dbReference type="Proteomes" id="UP000663891"/>
    </source>
</evidence>
<evidence type="ECO:0000256" key="7">
    <source>
        <dbReference type="SAM" id="Phobius"/>
    </source>
</evidence>
<evidence type="ECO:0000256" key="2">
    <source>
        <dbReference type="ARBA" id="ARBA00022475"/>
    </source>
</evidence>
<dbReference type="PANTHER" id="PTHR24241">
    <property type="entry name" value="NEUROPEPTIDE RECEPTOR-RELATED G-PROTEIN COUPLED RECEPTOR"/>
    <property type="match status" value="1"/>
</dbReference>
<feature type="transmembrane region" description="Helical" evidence="7">
    <location>
        <begin position="42"/>
        <end position="67"/>
    </location>
</feature>
<feature type="transmembrane region" description="Helical" evidence="7">
    <location>
        <begin position="121"/>
        <end position="145"/>
    </location>
</feature>
<keyword evidence="3 7" id="KW-0812">Transmembrane</keyword>
<dbReference type="Proteomes" id="UP000663860">
    <property type="component" value="Unassembled WGS sequence"/>
</dbReference>
<keyword evidence="4 7" id="KW-1133">Transmembrane helix</keyword>
<dbReference type="GO" id="GO:0042277">
    <property type="term" value="F:peptide binding"/>
    <property type="evidence" value="ECO:0007669"/>
    <property type="project" value="TreeGrafter"/>
</dbReference>
<comment type="subcellular location">
    <subcellularLocation>
        <location evidence="1">Cell membrane</location>
        <topology evidence="1">Multi-pass membrane protein</topology>
    </subcellularLocation>
</comment>
<dbReference type="CDD" id="cd00637">
    <property type="entry name" value="7tm_classA_rhodopsin-like"/>
    <property type="match status" value="1"/>
</dbReference>
<dbReference type="Gene3D" id="1.20.1070.10">
    <property type="entry name" value="Rhodopsin 7-helix transmembrane proteins"/>
    <property type="match status" value="1"/>
</dbReference>
<evidence type="ECO:0000313" key="11">
    <source>
        <dbReference type="EMBL" id="CAF3501220.1"/>
    </source>
</evidence>
<evidence type="ECO:0000313" key="12">
    <source>
        <dbReference type="EMBL" id="CAF3516613.1"/>
    </source>
</evidence>
<dbReference type="EMBL" id="CAJNOE010000214">
    <property type="protein sequence ID" value="CAF1055224.1"/>
    <property type="molecule type" value="Genomic_DNA"/>
</dbReference>
<feature type="transmembrane region" description="Helical" evidence="7">
    <location>
        <begin position="87"/>
        <end position="109"/>
    </location>
</feature>
<evidence type="ECO:0000256" key="4">
    <source>
        <dbReference type="ARBA" id="ARBA00022989"/>
    </source>
</evidence>
<keyword evidence="2" id="KW-1003">Cell membrane</keyword>
<name>A0A814LNY5_9BILA</name>
<comment type="caution">
    <text evidence="10">The sequence shown here is derived from an EMBL/GenBank/DDBJ whole genome shotgun (WGS) entry which is preliminary data.</text>
</comment>